<reference evidence="3" key="1">
    <citation type="journal article" date="2020" name="ISME J.">
        <title>Comparative genomics reveals insights into cyanobacterial evolution and habitat adaptation.</title>
        <authorList>
            <person name="Chen M.Y."/>
            <person name="Teng W.K."/>
            <person name="Zhao L."/>
            <person name="Hu C.X."/>
            <person name="Zhou Y.K."/>
            <person name="Han B.P."/>
            <person name="Song L.R."/>
            <person name="Shu W.S."/>
        </authorList>
    </citation>
    <scope>NUCLEOTIDE SEQUENCE [LARGE SCALE GENOMIC DNA]</scope>
    <source>
        <strain evidence="3">FACHB-251</strain>
    </source>
</reference>
<evidence type="ECO:0000256" key="1">
    <source>
        <dbReference type="SAM" id="MobiDB-lite"/>
    </source>
</evidence>
<dbReference type="EMBL" id="JACJQU010000002">
    <property type="protein sequence ID" value="MBD2293201.1"/>
    <property type="molecule type" value="Genomic_DNA"/>
</dbReference>
<name>A0A926WGT3_9NOST</name>
<evidence type="ECO:0000313" key="3">
    <source>
        <dbReference type="Proteomes" id="UP000662185"/>
    </source>
</evidence>
<evidence type="ECO:0000313" key="2">
    <source>
        <dbReference type="EMBL" id="MBD2293201.1"/>
    </source>
</evidence>
<sequence>MSNQIVMFDLLEELSTEAQEFLVGGQALPGQVPPIPGQVPPIPGQGQGQGQPGGPPKPPQKSGATGYIVPDNNPENYFSWRLDKAPQTLGQ</sequence>
<organism evidence="2 3">
    <name type="scientific">Anabaena sphaerica FACHB-251</name>
    <dbReference type="NCBI Taxonomy" id="2692883"/>
    <lineage>
        <taxon>Bacteria</taxon>
        <taxon>Bacillati</taxon>
        <taxon>Cyanobacteriota</taxon>
        <taxon>Cyanophyceae</taxon>
        <taxon>Nostocales</taxon>
        <taxon>Nostocaceae</taxon>
        <taxon>Anabaena</taxon>
    </lineage>
</organism>
<feature type="compositionally biased region" description="Pro residues" evidence="1">
    <location>
        <begin position="31"/>
        <end position="43"/>
    </location>
</feature>
<gene>
    <name evidence="2" type="ORF">H6G06_06805</name>
</gene>
<keyword evidence="3" id="KW-1185">Reference proteome</keyword>
<dbReference type="RefSeq" id="WP_190558311.1">
    <property type="nucleotide sequence ID" value="NZ_JACJQU010000002.1"/>
</dbReference>
<feature type="region of interest" description="Disordered" evidence="1">
    <location>
        <begin position="27"/>
        <end position="91"/>
    </location>
</feature>
<dbReference type="Proteomes" id="UP000662185">
    <property type="component" value="Unassembled WGS sequence"/>
</dbReference>
<dbReference type="AlphaFoldDB" id="A0A926WGT3"/>
<accession>A0A926WGT3</accession>
<protein>
    <submittedName>
        <fullName evidence="2">Uncharacterized protein</fullName>
    </submittedName>
</protein>
<proteinExistence type="predicted"/>
<comment type="caution">
    <text evidence="2">The sequence shown here is derived from an EMBL/GenBank/DDBJ whole genome shotgun (WGS) entry which is preliminary data.</text>
</comment>